<feature type="transmembrane region" description="Helical" evidence="2">
    <location>
        <begin position="117"/>
        <end position="136"/>
    </location>
</feature>
<keyword evidence="5" id="KW-1185">Reference proteome</keyword>
<dbReference type="InterPro" id="IPR011853">
    <property type="entry name" value="TRAP_DctM-Dct_fused"/>
</dbReference>
<dbReference type="AlphaFoldDB" id="A0A231V1Q7"/>
<feature type="transmembrane region" description="Helical" evidence="2">
    <location>
        <begin position="161"/>
        <end position="183"/>
    </location>
</feature>
<feature type="transmembrane region" description="Helical" evidence="2">
    <location>
        <begin position="283"/>
        <end position="303"/>
    </location>
</feature>
<dbReference type="Pfam" id="PF06808">
    <property type="entry name" value="DctM"/>
    <property type="match status" value="1"/>
</dbReference>
<comment type="caution">
    <text evidence="4">The sequence shown here is derived from an EMBL/GenBank/DDBJ whole genome shotgun (WGS) entry which is preliminary data.</text>
</comment>
<evidence type="ECO:0000256" key="2">
    <source>
        <dbReference type="SAM" id="Phobius"/>
    </source>
</evidence>
<feature type="transmembrane region" description="Helical" evidence="2">
    <location>
        <begin position="357"/>
        <end position="373"/>
    </location>
</feature>
<evidence type="ECO:0000313" key="5">
    <source>
        <dbReference type="Proteomes" id="UP000215405"/>
    </source>
</evidence>
<dbReference type="GO" id="GO:0022857">
    <property type="term" value="F:transmembrane transporter activity"/>
    <property type="evidence" value="ECO:0007669"/>
    <property type="project" value="UniProtKB-UniRule"/>
</dbReference>
<evidence type="ECO:0000256" key="1">
    <source>
        <dbReference type="RuleBase" id="RU369079"/>
    </source>
</evidence>
<dbReference type="PANTHER" id="PTHR43849">
    <property type="entry name" value="BLL3936 PROTEIN"/>
    <property type="match status" value="1"/>
</dbReference>
<evidence type="ECO:0000313" key="4">
    <source>
        <dbReference type="EMBL" id="OXT02135.1"/>
    </source>
</evidence>
<name>A0A231V1Q7_9HYPH</name>
<comment type="function">
    <text evidence="1">Part of the tripartite ATP-independent periplasmic (TRAP) transport system.</text>
</comment>
<dbReference type="RefSeq" id="WP_094076096.1">
    <property type="nucleotide sequence ID" value="NZ_NBYO01000001.1"/>
</dbReference>
<reference evidence="5" key="1">
    <citation type="journal article" date="2017" name="Int. J. Syst. Evol. Microbiol.">
        <title>Notoacmeibacter marinus gen. nov., sp. nov., isolated from the gut of a limpet and proposal of Notoacmeibacteraceae fam. nov. in the order Rhizobiales of the class Alphaproteobacteria.</title>
        <authorList>
            <person name="Huang Z."/>
            <person name="Guo F."/>
            <person name="Lai Q."/>
        </authorList>
    </citation>
    <scope>NUCLEOTIDE SEQUENCE [LARGE SCALE GENOMIC DNA]</scope>
    <source>
        <strain evidence="5">XMTR2A4</strain>
    </source>
</reference>
<dbReference type="NCBIfam" id="TIGR02123">
    <property type="entry name" value="TRAP_fused"/>
    <property type="match status" value="1"/>
</dbReference>
<feature type="transmembrane region" description="Helical" evidence="2">
    <location>
        <begin position="335"/>
        <end position="351"/>
    </location>
</feature>
<feature type="transmembrane region" description="Helical" evidence="2">
    <location>
        <begin position="92"/>
        <end position="110"/>
    </location>
</feature>
<dbReference type="Proteomes" id="UP000215405">
    <property type="component" value="Unassembled WGS sequence"/>
</dbReference>
<keyword evidence="2" id="KW-0812">Transmembrane</keyword>
<sequence>MNAIKPEGFDARTLGCAAVSLLHLWLNLFAVPPLQQLAALHFAALALVLLLVARPKTRWAWLVVSLVTLAPALAALVLVARQSAFYARGMNFDTWELVCVGLVILGGIEFARRSGPIVAVVIALFLSYALFWGKFIDGPLGFPGLSIETVLFRSVYTDEGMFGSIAGISASFVFMFVLFGAFLMRSGAGEFIVDIAKVTSRRMVGGPGFVAIGASALTGTVSGSAVANTVSTGVVTIPLMKRSGFSPQFAAAVEASASTGGQLMPPVMGAGAFLIASYTQTSYANIVLLSLVPALLFFLSLALNVRIEAKRIGLETGEDVLQDEQNAWDIVRKRGVSFLIPVCGVVVMLALGYTPVYAAGLAIGLVIATSWLTDRPMGPRRILLALSEGSRNAALTGLLLVAIGLVVNVIAMTGLGATFSLLVVDWAGGNLLLALLLIAIASLVLGMGLPVTAAYVVLATLSAPALAQIVSLEAIIQPLATGDISDALQPVLLLLDPQSASIGKGEAAARVFLNELPQESRALLVDQAVDPATMAAILVAANLAIFWLSQDSNVTPPVCLTAYAAAAIANSPPLRTGMIAWRIAKSIYVLPIAFFTTPILSGELIGALTGGAITLISLAALSVSVEGFFEREVPFVLRPLLGIAGLACLLGDDPLWRSGAMILAITILAWLVASAVRRRPNAFPPTPQELQ</sequence>
<protein>
    <recommendedName>
        <fullName evidence="3">TRAP C4-dicarboxylate transport system permease DctM subunit domain-containing protein</fullName>
    </recommendedName>
</protein>
<keyword evidence="1" id="KW-0997">Cell inner membrane</keyword>
<feature type="transmembrane region" description="Helical" evidence="2">
    <location>
        <begin position="431"/>
        <end position="458"/>
    </location>
</feature>
<feature type="transmembrane region" description="Helical" evidence="2">
    <location>
        <begin position="204"/>
        <end position="227"/>
    </location>
</feature>
<dbReference type="GO" id="GO:0005886">
    <property type="term" value="C:plasma membrane"/>
    <property type="evidence" value="ECO:0007669"/>
    <property type="project" value="UniProtKB-SubCell"/>
</dbReference>
<feature type="transmembrane region" description="Helical" evidence="2">
    <location>
        <begin position="658"/>
        <end position="676"/>
    </location>
</feature>
<keyword evidence="1" id="KW-1003">Cell membrane</keyword>
<feature type="transmembrane region" description="Helical" evidence="2">
    <location>
        <begin position="579"/>
        <end position="599"/>
    </location>
</feature>
<feature type="transmembrane region" description="Helical" evidence="2">
    <location>
        <begin position="60"/>
        <end position="80"/>
    </location>
</feature>
<proteinExistence type="predicted"/>
<accession>A0A231V1Q7</accession>
<comment type="subcellular location">
    <subcellularLocation>
        <location evidence="1">Cell inner membrane</location>
        <topology evidence="1">Multi-pass membrane protein</topology>
    </subcellularLocation>
</comment>
<organism evidence="4 5">
    <name type="scientific">Notoacmeibacter marinus</name>
    <dbReference type="NCBI Taxonomy" id="1876515"/>
    <lineage>
        <taxon>Bacteria</taxon>
        <taxon>Pseudomonadati</taxon>
        <taxon>Pseudomonadota</taxon>
        <taxon>Alphaproteobacteria</taxon>
        <taxon>Hyphomicrobiales</taxon>
        <taxon>Notoacmeibacteraceae</taxon>
        <taxon>Notoacmeibacter</taxon>
    </lineage>
</organism>
<keyword evidence="2" id="KW-0472">Membrane</keyword>
<gene>
    <name evidence="4" type="ORF">B7H23_04215</name>
</gene>
<feature type="transmembrane region" description="Helical" evidence="2">
    <location>
        <begin position="37"/>
        <end position="53"/>
    </location>
</feature>
<feature type="domain" description="TRAP C4-dicarboxylate transport system permease DctM subunit" evidence="3">
    <location>
        <begin position="134"/>
        <end position="581"/>
    </location>
</feature>
<evidence type="ECO:0000259" key="3">
    <source>
        <dbReference type="Pfam" id="PF06808"/>
    </source>
</evidence>
<dbReference type="PANTHER" id="PTHR43849:SF2">
    <property type="entry name" value="BLL3936 PROTEIN"/>
    <property type="match status" value="1"/>
</dbReference>
<keyword evidence="1" id="KW-0813">Transport</keyword>
<feature type="transmembrane region" description="Helical" evidence="2">
    <location>
        <begin position="394"/>
        <end position="419"/>
    </location>
</feature>
<dbReference type="InterPro" id="IPR010656">
    <property type="entry name" value="DctM"/>
</dbReference>
<dbReference type="EMBL" id="NBYO01000001">
    <property type="protein sequence ID" value="OXT02135.1"/>
    <property type="molecule type" value="Genomic_DNA"/>
</dbReference>
<keyword evidence="2" id="KW-1133">Transmembrane helix</keyword>